<dbReference type="EMBL" id="CM007891">
    <property type="protein sequence ID" value="OTG33985.1"/>
    <property type="molecule type" value="Genomic_DNA"/>
</dbReference>
<proteinExistence type="predicted"/>
<reference evidence="3" key="1">
    <citation type="journal article" date="2017" name="Nature">
        <title>The sunflower genome provides insights into oil metabolism, flowering and Asterid evolution.</title>
        <authorList>
            <person name="Badouin H."/>
            <person name="Gouzy J."/>
            <person name="Grassa C.J."/>
            <person name="Murat F."/>
            <person name="Staton S.E."/>
            <person name="Cottret L."/>
            <person name="Lelandais-Briere C."/>
            <person name="Owens G.L."/>
            <person name="Carrere S."/>
            <person name="Mayjonade B."/>
            <person name="Legrand L."/>
            <person name="Gill N."/>
            <person name="Kane N.C."/>
            <person name="Bowers J.E."/>
            <person name="Hubner S."/>
            <person name="Bellec A."/>
            <person name="Berard A."/>
            <person name="Berges H."/>
            <person name="Blanchet N."/>
            <person name="Boniface M.C."/>
            <person name="Brunel D."/>
            <person name="Catrice O."/>
            <person name="Chaidir N."/>
            <person name="Claudel C."/>
            <person name="Donnadieu C."/>
            <person name="Faraut T."/>
            <person name="Fievet G."/>
            <person name="Helmstetter N."/>
            <person name="King M."/>
            <person name="Knapp S.J."/>
            <person name="Lai Z."/>
            <person name="Le Paslier M.C."/>
            <person name="Lippi Y."/>
            <person name="Lorenzon L."/>
            <person name="Mandel J.R."/>
            <person name="Marage G."/>
            <person name="Marchand G."/>
            <person name="Marquand E."/>
            <person name="Bret-Mestries E."/>
            <person name="Morien E."/>
            <person name="Nambeesan S."/>
            <person name="Nguyen T."/>
            <person name="Pegot-Espagnet P."/>
            <person name="Pouilly N."/>
            <person name="Raftis F."/>
            <person name="Sallet E."/>
            <person name="Schiex T."/>
            <person name="Thomas J."/>
            <person name="Vandecasteele C."/>
            <person name="Vares D."/>
            <person name="Vear F."/>
            <person name="Vautrin S."/>
            <person name="Crespi M."/>
            <person name="Mangin B."/>
            <person name="Burke J.M."/>
            <person name="Salse J."/>
            <person name="Munos S."/>
            <person name="Vincourt P."/>
            <person name="Rieseberg L.H."/>
            <person name="Langlade N.B."/>
        </authorList>
    </citation>
    <scope>NUCLEOTIDE SEQUENCE [LARGE SCALE GENOMIC DNA]</scope>
    <source>
        <strain evidence="3">cv. SF193</strain>
    </source>
</reference>
<evidence type="ECO:0000256" key="1">
    <source>
        <dbReference type="SAM" id="MobiDB-lite"/>
    </source>
</evidence>
<protein>
    <submittedName>
        <fullName evidence="2">Uncharacterized protein</fullName>
    </submittedName>
</protein>
<keyword evidence="3" id="KW-1185">Reference proteome</keyword>
<evidence type="ECO:0000313" key="2">
    <source>
        <dbReference type="EMBL" id="OTG33985.1"/>
    </source>
</evidence>
<feature type="region of interest" description="Disordered" evidence="1">
    <location>
        <begin position="1"/>
        <end position="37"/>
    </location>
</feature>
<dbReference type="Proteomes" id="UP000215914">
    <property type="component" value="Chromosome 2"/>
</dbReference>
<feature type="compositionally biased region" description="Polar residues" evidence="1">
    <location>
        <begin position="14"/>
        <end position="32"/>
    </location>
</feature>
<organism evidence="2 3">
    <name type="scientific">Helianthus annuus</name>
    <name type="common">Common sunflower</name>
    <dbReference type="NCBI Taxonomy" id="4232"/>
    <lineage>
        <taxon>Eukaryota</taxon>
        <taxon>Viridiplantae</taxon>
        <taxon>Streptophyta</taxon>
        <taxon>Embryophyta</taxon>
        <taxon>Tracheophyta</taxon>
        <taxon>Spermatophyta</taxon>
        <taxon>Magnoliopsida</taxon>
        <taxon>eudicotyledons</taxon>
        <taxon>Gunneridae</taxon>
        <taxon>Pentapetalae</taxon>
        <taxon>asterids</taxon>
        <taxon>campanulids</taxon>
        <taxon>Asterales</taxon>
        <taxon>Asteraceae</taxon>
        <taxon>Asteroideae</taxon>
        <taxon>Heliantheae alliance</taxon>
        <taxon>Heliantheae</taxon>
        <taxon>Helianthus</taxon>
    </lineage>
</organism>
<dbReference type="InParanoid" id="A0A251VEH4"/>
<accession>A0A251VEH4</accession>
<evidence type="ECO:0000313" key="3">
    <source>
        <dbReference type="Proteomes" id="UP000215914"/>
    </source>
</evidence>
<sequence length="63" mass="7238">MNDKVRLKHPADSQRMTEYSPNSGDTQTSSLKHSSDSFNRSDIKSYHFLKPFSAVSNSYPDLW</sequence>
<feature type="compositionally biased region" description="Basic and acidic residues" evidence="1">
    <location>
        <begin position="1"/>
        <end position="12"/>
    </location>
</feature>
<dbReference type="AlphaFoldDB" id="A0A251VEH4"/>
<name>A0A251VEH4_HELAN</name>
<gene>
    <name evidence="2" type="ORF">HannXRQ_Chr02g0040681</name>
</gene>